<dbReference type="EMBL" id="MU274929">
    <property type="protein sequence ID" value="KAI0085722.1"/>
    <property type="molecule type" value="Genomic_DNA"/>
</dbReference>
<comment type="caution">
    <text evidence="1">The sequence shown here is derived from an EMBL/GenBank/DDBJ whole genome shotgun (WGS) entry which is preliminary data.</text>
</comment>
<dbReference type="Proteomes" id="UP001055072">
    <property type="component" value="Unassembled WGS sequence"/>
</dbReference>
<organism evidence="1 2">
    <name type="scientific">Irpex rosettiformis</name>
    <dbReference type="NCBI Taxonomy" id="378272"/>
    <lineage>
        <taxon>Eukaryota</taxon>
        <taxon>Fungi</taxon>
        <taxon>Dikarya</taxon>
        <taxon>Basidiomycota</taxon>
        <taxon>Agaricomycotina</taxon>
        <taxon>Agaricomycetes</taxon>
        <taxon>Polyporales</taxon>
        <taxon>Irpicaceae</taxon>
        <taxon>Irpex</taxon>
    </lineage>
</organism>
<gene>
    <name evidence="1" type="ORF">BDY19DRAFT_908924</name>
</gene>
<accession>A0ACB8TUH7</accession>
<name>A0ACB8TUH7_9APHY</name>
<evidence type="ECO:0000313" key="1">
    <source>
        <dbReference type="EMBL" id="KAI0085722.1"/>
    </source>
</evidence>
<keyword evidence="2" id="KW-1185">Reference proteome</keyword>
<sequence>MPSSTSVRCPVADSVMVNSSESRNAAQAAAVDIFWVYQKIDSAEENTAKTHGIPDTRIVHAKQGGGSYLLHTMFLDRNQQTSLSMCGITGDIWVSDPRIYVRTTASWSIASTEPAHATVHPFLGQQRQLALHPLHFTLQWTLPSTIRQHRGKWKQETINQISHPGILELVQGEELRAIIETRYQNLNSAQIARYLSITLCCFLDEQKTEELTHIQPTHANDAASSHQAEYVHRSLPDRDLATGIDHDTQEEPDNSLIKEYTSADLRQTDIIFQQDTTSQASPDKSPIAEHNTQEDPNESLTNMLTINQDQGNTPIEKVTASSNPLDKSSTSEHDVSIASSDELVSRHQAQIEESDTKYNARNYHFFNEAVVGATPKINTSGNTLEADEKLVKWMSTGQDATASSHVDGKEIPSIVQVFNFPSHASLREKMDLAEKIHGVLASGRAVALVPATSEPELEWNAENIGYLLTGTPGDCSTVVNWQSTHKRNTEHQKHRNPEETSYWIDLCQKGSIEEFLAKVEAHDESVNCLDAPQAAGYAPDMINLLANDCHAWNITSSIGYADAQPTTALSKYKNYTKTVETRTGELLEEHTKSVDVSITGGFSDLSDLSPLTSDEENEDREFEIENRGTRHASSGTKRKGPAVSHKRPHKQTKKAVQQSKTQKRLDTYRDDVETNTNTELYTHSDYLEFQYTGTRNEGALTVERDVDRMRRWMLLGSSHFYTYPHHDAAGLVTWTCLLNGLKIWSYIVPKEQPKNMEDASKIYTKLIQSLHHIGVNTENRLPSLATTHNLFLFPGTLLIQPPGLIHQVLTVKNSITRGGHLLTWNAIHLTEWTRKLSHNCYRVGTNDLHPGVQHTLGRMMLAISTKGPTTMLRKPFMSLARLIIHADQYWRGDYELNDETKIPKPLKRPFRNADLSQKEAWNEHSEATNIAKAILRWNGIEELEPMKNIINQKKEALGFILQYANNEERNIAWYEAGSDVIQIPQFPRL</sequence>
<reference evidence="1" key="1">
    <citation type="journal article" date="2021" name="Environ. Microbiol.">
        <title>Gene family expansions and transcriptome signatures uncover fungal adaptations to wood decay.</title>
        <authorList>
            <person name="Hage H."/>
            <person name="Miyauchi S."/>
            <person name="Viragh M."/>
            <person name="Drula E."/>
            <person name="Min B."/>
            <person name="Chaduli D."/>
            <person name="Navarro D."/>
            <person name="Favel A."/>
            <person name="Norest M."/>
            <person name="Lesage-Meessen L."/>
            <person name="Balint B."/>
            <person name="Merenyi Z."/>
            <person name="de Eugenio L."/>
            <person name="Morin E."/>
            <person name="Martinez A.T."/>
            <person name="Baldrian P."/>
            <person name="Stursova M."/>
            <person name="Martinez M.J."/>
            <person name="Novotny C."/>
            <person name="Magnuson J.K."/>
            <person name="Spatafora J.W."/>
            <person name="Maurice S."/>
            <person name="Pangilinan J."/>
            <person name="Andreopoulos W."/>
            <person name="LaButti K."/>
            <person name="Hundley H."/>
            <person name="Na H."/>
            <person name="Kuo A."/>
            <person name="Barry K."/>
            <person name="Lipzen A."/>
            <person name="Henrissat B."/>
            <person name="Riley R."/>
            <person name="Ahrendt S."/>
            <person name="Nagy L.G."/>
            <person name="Grigoriev I.V."/>
            <person name="Martin F."/>
            <person name="Rosso M.N."/>
        </authorList>
    </citation>
    <scope>NUCLEOTIDE SEQUENCE</scope>
    <source>
        <strain evidence="1">CBS 384.51</strain>
    </source>
</reference>
<evidence type="ECO:0000313" key="2">
    <source>
        <dbReference type="Proteomes" id="UP001055072"/>
    </source>
</evidence>
<proteinExistence type="predicted"/>
<protein>
    <submittedName>
        <fullName evidence="1">Uncharacterized protein</fullName>
    </submittedName>
</protein>